<dbReference type="Proteomes" id="UP000266328">
    <property type="component" value="Unassembled WGS sequence"/>
</dbReference>
<evidence type="ECO:0000259" key="1">
    <source>
        <dbReference type="Pfam" id="PF01656"/>
    </source>
</evidence>
<dbReference type="InterPro" id="IPR002586">
    <property type="entry name" value="CobQ/CobB/MinD/ParA_Nub-bd_dom"/>
</dbReference>
<accession>A0A398D6M5</accession>
<sequence length="247" mass="26913">MRELADLFGRPRAGELILFAGPSGSGKTEVAINLALSLIRTTTFQVALCDLDVVKPYFRLRDMLRLLTDDETGRLNIVEPERRLLHADIPTFPRNLHALLSSPETIKIIDVGGDAIGAGAVAQFRETIIASDYRLYIVVNTLRPGMDNADGMKRMLTAIRSGARLEVTGLVANTNLQAETTADDVQRGYDAVKSLGDSEGLPVVAVLVSPEYADQVVHRLTPGAARLLSVIRVFNRILDTVGSQTEF</sequence>
<comment type="caution">
    <text evidence="2">The sequence shown here is derived from an EMBL/GenBank/DDBJ whole genome shotgun (WGS) entry which is preliminary data.</text>
</comment>
<dbReference type="AlphaFoldDB" id="A0A398D6M5"/>
<dbReference type="EMBL" id="QXIS01000005">
    <property type="protein sequence ID" value="RIE06744.1"/>
    <property type="molecule type" value="Genomic_DNA"/>
</dbReference>
<organism evidence="2 3">
    <name type="scientific">Candidatus Cryosericum terrychapinii</name>
    <dbReference type="NCBI Taxonomy" id="2290919"/>
    <lineage>
        <taxon>Bacteria</taxon>
        <taxon>Pseudomonadati</taxon>
        <taxon>Caldisericota/Cryosericota group</taxon>
        <taxon>Candidatus Cryosericota</taxon>
        <taxon>Candidatus Cryosericia</taxon>
        <taxon>Candidatus Cryosericales</taxon>
        <taxon>Candidatus Cryosericaceae</taxon>
        <taxon>Candidatus Cryosericum</taxon>
    </lineage>
</organism>
<feature type="domain" description="CobQ/CobB/MinD/ParA nucleotide binding" evidence="1">
    <location>
        <begin position="18"/>
        <end position="174"/>
    </location>
</feature>
<proteinExistence type="predicted"/>
<keyword evidence="3" id="KW-1185">Reference proteome</keyword>
<dbReference type="SUPFAM" id="SSF52540">
    <property type="entry name" value="P-loop containing nucleoside triphosphate hydrolases"/>
    <property type="match status" value="1"/>
</dbReference>
<dbReference type="RefSeq" id="WP_119088498.1">
    <property type="nucleotide sequence ID" value="NZ_QXIS01000005.1"/>
</dbReference>
<evidence type="ECO:0000313" key="2">
    <source>
        <dbReference type="EMBL" id="RIE06744.1"/>
    </source>
</evidence>
<dbReference type="Pfam" id="PF01656">
    <property type="entry name" value="CbiA"/>
    <property type="match status" value="1"/>
</dbReference>
<dbReference type="OrthoDB" id="9779501at2"/>
<gene>
    <name evidence="2" type="ORF">SMC7_00875</name>
</gene>
<reference evidence="2 3" key="1">
    <citation type="submission" date="2018-09" db="EMBL/GenBank/DDBJ databases">
        <title>Discovery and Ecogenomic Context for Candidatus Cryosericales, a Global Caldiserica Order Active in Thawing Permafrost.</title>
        <authorList>
            <person name="Martinez M.A."/>
            <person name="Woodcroft B.J."/>
            <person name="Ignacio Espinoza J.C."/>
            <person name="Zayed A."/>
            <person name="Singleton C.M."/>
            <person name="Boyd J."/>
            <person name="Li Y.-F."/>
            <person name="Purvine S."/>
            <person name="Maughan H."/>
            <person name="Hodgkins S.B."/>
            <person name="Anderson D."/>
            <person name="Sederholm M."/>
            <person name="Temperton B."/>
            <person name="Saleska S.R."/>
            <person name="Tyson G.W."/>
            <person name="Rich V.I."/>
        </authorList>
    </citation>
    <scope>NUCLEOTIDE SEQUENCE [LARGE SCALE GENOMIC DNA]</scope>
    <source>
        <strain evidence="2 3">SMC7</strain>
    </source>
</reference>
<evidence type="ECO:0000313" key="3">
    <source>
        <dbReference type="Proteomes" id="UP000266328"/>
    </source>
</evidence>
<protein>
    <recommendedName>
        <fullName evidence="1">CobQ/CobB/MinD/ParA nucleotide binding domain-containing protein</fullName>
    </recommendedName>
</protein>
<dbReference type="InterPro" id="IPR027417">
    <property type="entry name" value="P-loop_NTPase"/>
</dbReference>
<dbReference type="Gene3D" id="3.40.50.300">
    <property type="entry name" value="P-loop containing nucleotide triphosphate hydrolases"/>
    <property type="match status" value="1"/>
</dbReference>
<name>A0A398D6M5_9BACT</name>